<dbReference type="InterPro" id="IPR006990">
    <property type="entry name" value="Tweety"/>
</dbReference>
<keyword evidence="5 13" id="KW-0812">Transmembrane</keyword>
<evidence type="ECO:0000256" key="3">
    <source>
        <dbReference type="ARBA" id="ARBA00022448"/>
    </source>
</evidence>
<evidence type="ECO:0000256" key="5">
    <source>
        <dbReference type="ARBA" id="ARBA00022692"/>
    </source>
</evidence>
<keyword evidence="6 13" id="KW-1133">Transmembrane helix</keyword>
<dbReference type="GO" id="GO:0072320">
    <property type="term" value="F:volume-sensitive chloride channel activity"/>
    <property type="evidence" value="ECO:0007669"/>
    <property type="project" value="TreeGrafter"/>
</dbReference>
<comment type="similarity">
    <text evidence="2">Belongs to the tweety family.</text>
</comment>
<keyword evidence="10" id="KW-0325">Glycoprotein</keyword>
<evidence type="ECO:0000256" key="6">
    <source>
        <dbReference type="ARBA" id="ARBA00022989"/>
    </source>
</evidence>
<comment type="caution">
    <text evidence="14">The sequence shown here is derived from an EMBL/GenBank/DDBJ whole genome shotgun (WGS) entry which is preliminary data.</text>
</comment>
<feature type="transmembrane region" description="Helical" evidence="13">
    <location>
        <begin position="89"/>
        <end position="109"/>
    </location>
</feature>
<name>A0A835YQV8_9STRA</name>
<keyword evidence="12" id="KW-0407">Ion channel</keyword>
<keyword evidence="4" id="KW-1003">Cell membrane</keyword>
<evidence type="ECO:0000256" key="13">
    <source>
        <dbReference type="SAM" id="Phobius"/>
    </source>
</evidence>
<evidence type="ECO:0000256" key="12">
    <source>
        <dbReference type="ARBA" id="ARBA00023303"/>
    </source>
</evidence>
<keyword evidence="15" id="KW-1185">Reference proteome</keyword>
<dbReference type="EMBL" id="JAFCMP010000445">
    <property type="protein sequence ID" value="KAG5179745.1"/>
    <property type="molecule type" value="Genomic_DNA"/>
</dbReference>
<evidence type="ECO:0000256" key="1">
    <source>
        <dbReference type="ARBA" id="ARBA00004651"/>
    </source>
</evidence>
<dbReference type="Pfam" id="PF04906">
    <property type="entry name" value="Tweety"/>
    <property type="match status" value="1"/>
</dbReference>
<feature type="transmembrane region" description="Helical" evidence="13">
    <location>
        <begin position="130"/>
        <end position="149"/>
    </location>
</feature>
<feature type="transmembrane region" description="Helical" evidence="13">
    <location>
        <begin position="514"/>
        <end position="538"/>
    </location>
</feature>
<comment type="subcellular location">
    <subcellularLocation>
        <location evidence="1">Cell membrane</location>
        <topology evidence="1">Multi-pass membrane protein</topology>
    </subcellularLocation>
</comment>
<accession>A0A835YQV8</accession>
<dbReference type="AlphaFoldDB" id="A0A835YQV8"/>
<keyword evidence="3" id="KW-0813">Transport</keyword>
<keyword evidence="11" id="KW-0868">Chloride</keyword>
<keyword evidence="9" id="KW-0869">Chloride channel</keyword>
<evidence type="ECO:0000256" key="2">
    <source>
        <dbReference type="ARBA" id="ARBA00009849"/>
    </source>
</evidence>
<organism evidence="14 15">
    <name type="scientific">Tribonema minus</name>
    <dbReference type="NCBI Taxonomy" id="303371"/>
    <lineage>
        <taxon>Eukaryota</taxon>
        <taxon>Sar</taxon>
        <taxon>Stramenopiles</taxon>
        <taxon>Ochrophyta</taxon>
        <taxon>PX clade</taxon>
        <taxon>Xanthophyceae</taxon>
        <taxon>Tribonematales</taxon>
        <taxon>Tribonemataceae</taxon>
        <taxon>Tribonema</taxon>
    </lineage>
</organism>
<evidence type="ECO:0000256" key="8">
    <source>
        <dbReference type="ARBA" id="ARBA00023136"/>
    </source>
</evidence>
<dbReference type="PANTHER" id="PTHR12424:SF8">
    <property type="entry name" value="PROTEIN TWEETY"/>
    <property type="match status" value="1"/>
</dbReference>
<feature type="transmembrane region" description="Helical" evidence="13">
    <location>
        <begin position="60"/>
        <end position="83"/>
    </location>
</feature>
<evidence type="ECO:0000256" key="10">
    <source>
        <dbReference type="ARBA" id="ARBA00023180"/>
    </source>
</evidence>
<evidence type="ECO:0000313" key="14">
    <source>
        <dbReference type="EMBL" id="KAG5179745.1"/>
    </source>
</evidence>
<proteinExistence type="inferred from homology"/>
<keyword evidence="8 13" id="KW-0472">Membrane</keyword>
<dbReference type="GO" id="GO:0005886">
    <property type="term" value="C:plasma membrane"/>
    <property type="evidence" value="ECO:0007669"/>
    <property type="project" value="UniProtKB-SubCell"/>
</dbReference>
<feature type="transmembrane region" description="Helical" evidence="13">
    <location>
        <begin position="363"/>
        <end position="384"/>
    </location>
</feature>
<evidence type="ECO:0000313" key="15">
    <source>
        <dbReference type="Proteomes" id="UP000664859"/>
    </source>
</evidence>
<evidence type="ECO:0008006" key="16">
    <source>
        <dbReference type="Google" id="ProtNLM"/>
    </source>
</evidence>
<dbReference type="Proteomes" id="UP000664859">
    <property type="component" value="Unassembled WGS sequence"/>
</dbReference>
<gene>
    <name evidence="14" type="ORF">JKP88DRAFT_325742</name>
</gene>
<dbReference type="GO" id="GO:0034707">
    <property type="term" value="C:chloride channel complex"/>
    <property type="evidence" value="ECO:0007669"/>
    <property type="project" value="UniProtKB-KW"/>
</dbReference>
<dbReference type="GO" id="GO:0005229">
    <property type="term" value="F:intracellularly calcium-gated chloride channel activity"/>
    <property type="evidence" value="ECO:0007669"/>
    <property type="project" value="TreeGrafter"/>
</dbReference>
<protein>
    <recommendedName>
        <fullName evidence="16">Transmembrane protein</fullName>
    </recommendedName>
</protein>
<evidence type="ECO:0000256" key="7">
    <source>
        <dbReference type="ARBA" id="ARBA00023065"/>
    </source>
</evidence>
<feature type="transmembrane region" description="Helical" evidence="13">
    <location>
        <begin position="268"/>
        <end position="291"/>
    </location>
</feature>
<evidence type="ECO:0000256" key="4">
    <source>
        <dbReference type="ARBA" id="ARBA00022475"/>
    </source>
</evidence>
<reference evidence="14" key="1">
    <citation type="submission" date="2021-02" db="EMBL/GenBank/DDBJ databases">
        <title>First Annotated Genome of the Yellow-green Alga Tribonema minus.</title>
        <authorList>
            <person name="Mahan K.M."/>
        </authorList>
    </citation>
    <scope>NUCLEOTIDE SEQUENCE</scope>
    <source>
        <strain evidence="14">UTEX B ZZ1240</strain>
    </source>
</reference>
<keyword evidence="7" id="KW-0406">Ion transport</keyword>
<sequence>MRVRDAPWADFTLAPGWENFTPVPEDPYVPPTYHTTTSVNRNHALFSGIRNNNFDKTADSYLNGLMTGIAIVAGVGAVCLVLAPVVYCLIVAGIGAVCLVLAPVVYCLVGRRERCCKSSKARRPGGGGAAFVFALTWLVAAAGFGMTVFGTVQLNEDITTAGQDSGEVAALLTEAQLLSGQAADLTTRALGVAQSVIDSGVACINGLPLPGLIPDLPTPPADLVTGDLQKYIDAMNGLANSAAVDDVIRVSQNVADGIDDSQAWRLPVIITVSVLLGVCILFYLFAALIVIKKVIVIKTGRQVYQSLGLPTYPWRLPVIITASVLLGVCMLSNLLAAVTVIRLGVPVFKGGTDSCRSKCARRLLVCLTVILLSAMWIIFTASIGSAMAGGDFCQDPDANTIEVTDNNEVVVFYVECQGNSAIFGSIADVQQLLVAAMGKIVPFTDALFGLPLNALVCGGNAAAVGAQVQLLNDLSYAANQLATQAQEDFSCRTINGLYVSAVYQTGCHDINYALGWMMLGLGMLSSGLVLAILTWRFIAAQAQNALDKQPRMTFATPKAATQPSAPAATVAPTKAFAGTF</sequence>
<evidence type="ECO:0000256" key="11">
    <source>
        <dbReference type="ARBA" id="ARBA00023214"/>
    </source>
</evidence>
<evidence type="ECO:0000256" key="9">
    <source>
        <dbReference type="ARBA" id="ARBA00023173"/>
    </source>
</evidence>
<dbReference type="PANTHER" id="PTHR12424">
    <property type="entry name" value="TWEETY-RELATED"/>
    <property type="match status" value="1"/>
</dbReference>